<dbReference type="EMBL" id="JAQIZT010000010">
    <property type="protein sequence ID" value="KAJ6980911.1"/>
    <property type="molecule type" value="Genomic_DNA"/>
</dbReference>
<dbReference type="GO" id="GO:0005741">
    <property type="term" value="C:mitochondrial outer membrane"/>
    <property type="evidence" value="ECO:0007669"/>
    <property type="project" value="TreeGrafter"/>
</dbReference>
<reference evidence="4" key="1">
    <citation type="journal article" date="2023" name="Mol. Ecol. Resour.">
        <title>Chromosome-level genome assembly of a triploid poplar Populus alba 'Berolinensis'.</title>
        <authorList>
            <person name="Chen S."/>
            <person name="Yu Y."/>
            <person name="Wang X."/>
            <person name="Wang S."/>
            <person name="Zhang T."/>
            <person name="Zhou Y."/>
            <person name="He R."/>
            <person name="Meng N."/>
            <person name="Wang Y."/>
            <person name="Liu W."/>
            <person name="Liu Z."/>
            <person name="Liu J."/>
            <person name="Guo Q."/>
            <person name="Huang H."/>
            <person name="Sederoff R.R."/>
            <person name="Wang G."/>
            <person name="Qu G."/>
            <person name="Chen S."/>
        </authorList>
    </citation>
    <scope>NUCLEOTIDE SEQUENCE</scope>
    <source>
        <strain evidence="4">SC-2020</strain>
    </source>
</reference>
<evidence type="ECO:0000256" key="2">
    <source>
        <dbReference type="ARBA" id="ARBA00022840"/>
    </source>
</evidence>
<accession>A0AAD6M941</accession>
<keyword evidence="5" id="KW-1185">Reference proteome</keyword>
<organism evidence="4 5">
    <name type="scientific">Populus alba x Populus x berolinensis</name>
    <dbReference type="NCBI Taxonomy" id="444605"/>
    <lineage>
        <taxon>Eukaryota</taxon>
        <taxon>Viridiplantae</taxon>
        <taxon>Streptophyta</taxon>
        <taxon>Embryophyta</taxon>
        <taxon>Tracheophyta</taxon>
        <taxon>Spermatophyta</taxon>
        <taxon>Magnoliopsida</taxon>
        <taxon>eudicotyledons</taxon>
        <taxon>Gunneridae</taxon>
        <taxon>Pentapetalae</taxon>
        <taxon>rosids</taxon>
        <taxon>fabids</taxon>
        <taxon>Malpighiales</taxon>
        <taxon>Salicaceae</taxon>
        <taxon>Saliceae</taxon>
        <taxon>Populus</taxon>
    </lineage>
</organism>
<proteinExistence type="predicted"/>
<evidence type="ECO:0000259" key="3">
    <source>
        <dbReference type="Pfam" id="PF00004"/>
    </source>
</evidence>
<evidence type="ECO:0000256" key="1">
    <source>
        <dbReference type="ARBA" id="ARBA00022741"/>
    </source>
</evidence>
<dbReference type="InterPro" id="IPR051701">
    <property type="entry name" value="Mito_OM_Translocase_MSP1"/>
</dbReference>
<dbReference type="Proteomes" id="UP001164929">
    <property type="component" value="Chromosome 10"/>
</dbReference>
<comment type="caution">
    <text evidence="4">The sequence shown here is derived from an EMBL/GenBank/DDBJ whole genome shotgun (WGS) entry which is preliminary data.</text>
</comment>
<feature type="domain" description="ATPase AAA-type core" evidence="3">
    <location>
        <begin position="48"/>
        <end position="94"/>
    </location>
</feature>
<dbReference type="Pfam" id="PF00004">
    <property type="entry name" value="AAA"/>
    <property type="match status" value="1"/>
</dbReference>
<evidence type="ECO:0000313" key="5">
    <source>
        <dbReference type="Proteomes" id="UP001164929"/>
    </source>
</evidence>
<dbReference type="GO" id="GO:0016887">
    <property type="term" value="F:ATP hydrolysis activity"/>
    <property type="evidence" value="ECO:0007669"/>
    <property type="project" value="InterPro"/>
</dbReference>
<dbReference type="SUPFAM" id="SSF52540">
    <property type="entry name" value="P-loop containing nucleoside triphosphate hydrolases"/>
    <property type="match status" value="1"/>
</dbReference>
<name>A0AAD6M941_9ROSI</name>
<dbReference type="PANTHER" id="PTHR45644:SF3">
    <property type="entry name" value="FI08533P-RELATED"/>
    <property type="match status" value="1"/>
</dbReference>
<dbReference type="AlphaFoldDB" id="A0AAD6M941"/>
<keyword evidence="2" id="KW-0067">ATP-binding</keyword>
<dbReference type="InterPro" id="IPR027417">
    <property type="entry name" value="P-loop_NTPase"/>
</dbReference>
<sequence>MLQLCIFIFESIGGLESIKKALYELVVLPLRKPELFPHGKLLGPQKKVLLYGPPGTGKTMLAKAIVRDFGAVFINVRISNLMSKWFGDAQKLGEYAFELLLLCLSFVLH</sequence>
<protein>
    <submittedName>
        <fullName evidence="4">MSP1 family protein</fullName>
    </submittedName>
</protein>
<gene>
    <name evidence="4" type="ORF">NC653_024320</name>
</gene>
<dbReference type="GO" id="GO:0005524">
    <property type="term" value="F:ATP binding"/>
    <property type="evidence" value="ECO:0007669"/>
    <property type="project" value="UniProtKB-KW"/>
</dbReference>
<dbReference type="Gene3D" id="3.40.50.300">
    <property type="entry name" value="P-loop containing nucleotide triphosphate hydrolases"/>
    <property type="match status" value="1"/>
</dbReference>
<keyword evidence="1" id="KW-0547">Nucleotide-binding</keyword>
<dbReference type="PANTHER" id="PTHR45644">
    <property type="entry name" value="AAA ATPASE, PUTATIVE (AFU_ORTHOLOGUE AFUA_2G12920)-RELATED-RELATED"/>
    <property type="match status" value="1"/>
</dbReference>
<dbReference type="InterPro" id="IPR003959">
    <property type="entry name" value="ATPase_AAA_core"/>
</dbReference>
<evidence type="ECO:0000313" key="4">
    <source>
        <dbReference type="EMBL" id="KAJ6980911.1"/>
    </source>
</evidence>